<feature type="compositionally biased region" description="Low complexity" evidence="1">
    <location>
        <begin position="143"/>
        <end position="153"/>
    </location>
</feature>
<feature type="compositionally biased region" description="Low complexity" evidence="1">
    <location>
        <begin position="400"/>
        <end position="413"/>
    </location>
</feature>
<dbReference type="AlphaFoldDB" id="A0A2J7ZLY9"/>
<dbReference type="EMBL" id="PGGS01000952">
    <property type="protein sequence ID" value="PNH01282.1"/>
    <property type="molecule type" value="Genomic_DNA"/>
</dbReference>
<keyword evidence="3" id="KW-1185">Reference proteome</keyword>
<feature type="compositionally biased region" description="Low complexity" evidence="1">
    <location>
        <begin position="331"/>
        <end position="346"/>
    </location>
</feature>
<accession>A0A2J7ZLY9</accession>
<evidence type="ECO:0000256" key="1">
    <source>
        <dbReference type="SAM" id="MobiDB-lite"/>
    </source>
</evidence>
<gene>
    <name evidence="2" type="ORF">TSOC_012836</name>
</gene>
<feature type="region of interest" description="Disordered" evidence="1">
    <location>
        <begin position="493"/>
        <end position="514"/>
    </location>
</feature>
<protein>
    <submittedName>
        <fullName evidence="2">Uncharacterized protein</fullName>
    </submittedName>
</protein>
<organism evidence="2 3">
    <name type="scientific">Tetrabaena socialis</name>
    <dbReference type="NCBI Taxonomy" id="47790"/>
    <lineage>
        <taxon>Eukaryota</taxon>
        <taxon>Viridiplantae</taxon>
        <taxon>Chlorophyta</taxon>
        <taxon>core chlorophytes</taxon>
        <taxon>Chlorophyceae</taxon>
        <taxon>CS clade</taxon>
        <taxon>Chlamydomonadales</taxon>
        <taxon>Tetrabaenaceae</taxon>
        <taxon>Tetrabaena</taxon>
    </lineage>
</organism>
<feature type="region of interest" description="Disordered" evidence="1">
    <location>
        <begin position="617"/>
        <end position="685"/>
    </location>
</feature>
<feature type="region of interest" description="Disordered" evidence="1">
    <location>
        <begin position="400"/>
        <end position="439"/>
    </location>
</feature>
<reference evidence="2 3" key="1">
    <citation type="journal article" date="2017" name="Mol. Biol. Evol.">
        <title>The 4-celled Tetrabaena socialis nuclear genome reveals the essential components for genetic control of cell number at the origin of multicellularity in the volvocine lineage.</title>
        <authorList>
            <person name="Featherston J."/>
            <person name="Arakaki Y."/>
            <person name="Hanschen E.R."/>
            <person name="Ferris P.J."/>
            <person name="Michod R.E."/>
            <person name="Olson B.J.S.C."/>
            <person name="Nozaki H."/>
            <person name="Durand P.M."/>
        </authorList>
    </citation>
    <scope>NUCLEOTIDE SEQUENCE [LARGE SCALE GENOMIC DNA]</scope>
    <source>
        <strain evidence="2 3">NIES-571</strain>
    </source>
</reference>
<feature type="non-terminal residue" evidence="2">
    <location>
        <position position="765"/>
    </location>
</feature>
<comment type="caution">
    <text evidence="2">The sequence shown here is derived from an EMBL/GenBank/DDBJ whole genome shotgun (WGS) entry which is preliminary data.</text>
</comment>
<feature type="compositionally biased region" description="Gly residues" evidence="1">
    <location>
        <begin position="495"/>
        <end position="509"/>
    </location>
</feature>
<feature type="region of interest" description="Disordered" evidence="1">
    <location>
        <begin position="292"/>
        <end position="360"/>
    </location>
</feature>
<evidence type="ECO:0000313" key="3">
    <source>
        <dbReference type="Proteomes" id="UP000236333"/>
    </source>
</evidence>
<feature type="compositionally biased region" description="Pro residues" evidence="1">
    <location>
        <begin position="122"/>
        <end position="142"/>
    </location>
</feature>
<sequence length="765" mass="78435">MAALSLREATTIAEAARILLKGYRKRNAKVEGSAPKPHALSRKALAKKLPFGDDLADVLLRSGLFAAAGEDLVLKPRGPAADQLQVDLYDLEPDAAYLLLRDRLLARAQASAAARPASAAPPAAPAAAPRPAPAPAAAPAPQQPAADRGPPAAVQVCPGGDPLDPEERLLVAMAAHELLSLAWGAAKKTPAKQQQQPQQQEGPPALGVRALNALVRKALGGPCPEDPGELLVRSGVFVVCPKVGAQHRSFVFAPMRGAAAPGGPWRSYLPADLYSLLPDTAYSLLLRGPPAAAPPAAPVPRAAPEAPVREQPRVQPYDSAHAAVASAPSRPVLAQVQQQQQPAKPHQAPPQQPTKAPQAHVPVAGPAVRLTAQPHVGAAYGTAARYGTPQQHLAIHIRAGPQQGHQQRQQQGGMKQGGRPDDGVARKPAVQPPYNRSSSSELMGTVAAVVPPAAAAAVPQALGRKAAAAMVVEVGLDWRGRIVQPAAAVAARPAAGGGAGGAGPSGRGGAAAEAEAEADATLDEFLRVLPKGLRKEVQRAAACAAASAAGSPQTAGGGAAAGGGALPRRRLLVDLAVDSGRDVRLAFSDGSKQQIACRTPIPKALRALQRYLQLREEQDSGAQQQQEGRPGAGTSGAEGVEGIPACDTADGHGGGRRAGKRGRSDADRVGQGCGQDAKRRRATDSCVPYTAGSGPGAAAADALRLFGSDNRCCPPGSLHRWVARKQRTGGSAQQPAQVGGVQAAHKRAYTWAWALGWAPASFSSE</sequence>
<dbReference type="Proteomes" id="UP000236333">
    <property type="component" value="Unassembled WGS sequence"/>
</dbReference>
<name>A0A2J7ZLY9_9CHLO</name>
<evidence type="ECO:0000313" key="2">
    <source>
        <dbReference type="EMBL" id="PNH01282.1"/>
    </source>
</evidence>
<feature type="region of interest" description="Disordered" evidence="1">
    <location>
        <begin position="114"/>
        <end position="161"/>
    </location>
</feature>
<proteinExistence type="predicted"/>